<comment type="caution">
    <text evidence="2">The sequence shown here is derived from an EMBL/GenBank/DDBJ whole genome shotgun (WGS) entry which is preliminary data.</text>
</comment>
<sequence length="220" mass="23682">MAIFLSGWIPYVVILRTWYPVPVVGIQRKRERRLIRQFALNRAHAHTAKPTGHDDGDEDHRAGRPNILGAAGPAKLHADAPTPSDTEEKPPAPASKKHSGDPEAVEGAPASKKPADATEKAKAPPASKKHAKDPDEAKKPPASKKPKVAATKTKAKAKKTPASPKSPRKTKKETASSKPAPKKPAAKQLPKKKGPAKEVPKTPKLPPKRTMCCDPTPMRR</sequence>
<reference evidence="8 9" key="1">
    <citation type="submission" date="2018-09" db="EMBL/GenBank/DDBJ databases">
        <title>Genomic investigation of the strawberry pathogen Phytophthora fragariae indicates pathogenicity is determined by transcriptional variation in three key races.</title>
        <authorList>
            <person name="Adams T.M."/>
            <person name="Armitage A.D."/>
            <person name="Sobczyk M.K."/>
            <person name="Bates H.J."/>
            <person name="Dunwell J.M."/>
            <person name="Nellist C.F."/>
            <person name="Harrison R.J."/>
        </authorList>
    </citation>
    <scope>NUCLEOTIDE SEQUENCE [LARGE SCALE GENOMIC DNA]</scope>
    <source>
        <strain evidence="5 7">BC-1</strain>
        <strain evidence="4 9">BC-23</strain>
        <strain evidence="3 6">NOV-27</strain>
        <strain evidence="2 8">SCRP245</strain>
    </source>
</reference>
<dbReference type="EMBL" id="QXFW01000963">
    <property type="protein sequence ID" value="KAE8999227.1"/>
    <property type="molecule type" value="Genomic_DNA"/>
</dbReference>
<dbReference type="EMBL" id="QXGB01000754">
    <property type="protein sequence ID" value="KAE9205135.1"/>
    <property type="molecule type" value="Genomic_DNA"/>
</dbReference>
<evidence type="ECO:0000313" key="4">
    <source>
        <dbReference type="EMBL" id="KAE9214347.1"/>
    </source>
</evidence>
<dbReference type="Proteomes" id="UP000433483">
    <property type="component" value="Unassembled WGS sequence"/>
</dbReference>
<dbReference type="Proteomes" id="UP000440367">
    <property type="component" value="Unassembled WGS sequence"/>
</dbReference>
<feature type="region of interest" description="Disordered" evidence="1">
    <location>
        <begin position="45"/>
        <end position="220"/>
    </location>
</feature>
<protein>
    <submittedName>
        <fullName evidence="2">Uncharacterized protein</fullName>
    </submittedName>
</protein>
<evidence type="ECO:0000313" key="7">
    <source>
        <dbReference type="Proteomes" id="UP000440367"/>
    </source>
</evidence>
<evidence type="ECO:0000313" key="3">
    <source>
        <dbReference type="EMBL" id="KAE9205135.1"/>
    </source>
</evidence>
<keyword evidence="6" id="KW-1185">Reference proteome</keyword>
<evidence type="ECO:0000313" key="2">
    <source>
        <dbReference type="EMBL" id="KAE8999227.1"/>
    </source>
</evidence>
<feature type="compositionally biased region" description="Basic residues" evidence="1">
    <location>
        <begin position="141"/>
        <end position="159"/>
    </location>
</feature>
<dbReference type="Proteomes" id="UP000460718">
    <property type="component" value="Unassembled WGS sequence"/>
</dbReference>
<evidence type="ECO:0000313" key="5">
    <source>
        <dbReference type="EMBL" id="KAE9233343.1"/>
    </source>
</evidence>
<dbReference type="Proteomes" id="UP000476176">
    <property type="component" value="Unassembled WGS sequence"/>
</dbReference>
<feature type="compositionally biased region" description="Basic and acidic residues" evidence="1">
    <location>
        <begin position="51"/>
        <end position="62"/>
    </location>
</feature>
<evidence type="ECO:0000313" key="6">
    <source>
        <dbReference type="Proteomes" id="UP000433483"/>
    </source>
</evidence>
<evidence type="ECO:0000313" key="9">
    <source>
        <dbReference type="Proteomes" id="UP000476176"/>
    </source>
</evidence>
<name>A0A6A3K0S9_9STRA</name>
<gene>
    <name evidence="5" type="ORF">PF002_g12113</name>
    <name evidence="4" type="ORF">PF004_g15071</name>
    <name evidence="3" type="ORF">PF005_g13527</name>
    <name evidence="2" type="ORF">PF011_g14717</name>
</gene>
<feature type="compositionally biased region" description="Basic and acidic residues" evidence="1">
    <location>
        <begin position="113"/>
        <end position="122"/>
    </location>
</feature>
<evidence type="ECO:0000256" key="1">
    <source>
        <dbReference type="SAM" id="MobiDB-lite"/>
    </source>
</evidence>
<evidence type="ECO:0000313" key="8">
    <source>
        <dbReference type="Proteomes" id="UP000460718"/>
    </source>
</evidence>
<dbReference type="EMBL" id="QXGD01000574">
    <property type="protein sequence ID" value="KAE9233343.1"/>
    <property type="molecule type" value="Genomic_DNA"/>
</dbReference>
<feature type="compositionally biased region" description="Basic residues" evidence="1">
    <location>
        <begin position="180"/>
        <end position="194"/>
    </location>
</feature>
<dbReference type="AlphaFoldDB" id="A0A6A3K0S9"/>
<organism evidence="2 8">
    <name type="scientific">Phytophthora fragariae</name>
    <dbReference type="NCBI Taxonomy" id="53985"/>
    <lineage>
        <taxon>Eukaryota</taxon>
        <taxon>Sar</taxon>
        <taxon>Stramenopiles</taxon>
        <taxon>Oomycota</taxon>
        <taxon>Peronosporomycetes</taxon>
        <taxon>Peronosporales</taxon>
        <taxon>Peronosporaceae</taxon>
        <taxon>Phytophthora</taxon>
    </lineage>
</organism>
<accession>A0A6A3K0S9</accession>
<dbReference type="EMBL" id="QXGC01000990">
    <property type="protein sequence ID" value="KAE9214347.1"/>
    <property type="molecule type" value="Genomic_DNA"/>
</dbReference>
<proteinExistence type="predicted"/>